<feature type="region of interest" description="Disordered" evidence="1">
    <location>
        <begin position="39"/>
        <end position="79"/>
    </location>
</feature>
<dbReference type="Proteomes" id="UP000028045">
    <property type="component" value="Unassembled WGS sequence"/>
</dbReference>
<evidence type="ECO:0000313" key="2">
    <source>
        <dbReference type="EMBL" id="KEY74705.1"/>
    </source>
</evidence>
<feature type="compositionally biased region" description="Basic residues" evidence="1">
    <location>
        <begin position="52"/>
        <end position="71"/>
    </location>
</feature>
<dbReference type="HOGENOM" id="CLU_2251804_0_0_1"/>
<evidence type="ECO:0000256" key="1">
    <source>
        <dbReference type="SAM" id="MobiDB-lite"/>
    </source>
</evidence>
<protein>
    <submittedName>
        <fullName evidence="2">Uncharacterized protein</fullName>
    </submittedName>
</protein>
<accession>A0A084BAX6</accession>
<sequence>MFQLAQHIKPVPSAIYRLLQSIIDARTQAHAIFQQMASEPWSGTETEQRHSPPFHRRPHSSLRGVGRKPTKRMLAETKNWDPELDVARTTDKGTRKWRRARIVN</sequence>
<dbReference type="OrthoDB" id="5339038at2759"/>
<evidence type="ECO:0000313" key="3">
    <source>
        <dbReference type="Proteomes" id="UP000028045"/>
    </source>
</evidence>
<dbReference type="AlphaFoldDB" id="A0A084BAX6"/>
<reference evidence="2 3" key="1">
    <citation type="journal article" date="2014" name="BMC Genomics">
        <title>Comparative genome sequencing reveals chemotype-specific gene clusters in the toxigenic black mold Stachybotrys.</title>
        <authorList>
            <person name="Semeiks J."/>
            <person name="Borek D."/>
            <person name="Otwinowski Z."/>
            <person name="Grishin N.V."/>
        </authorList>
    </citation>
    <scope>NUCLEOTIDE SEQUENCE [LARGE SCALE GENOMIC DNA]</scope>
    <source>
        <strain evidence="3">CBS 109288 / IBT 7711</strain>
    </source>
</reference>
<proteinExistence type="predicted"/>
<gene>
    <name evidence="2" type="ORF">S7711_05456</name>
</gene>
<keyword evidence="3" id="KW-1185">Reference proteome</keyword>
<name>A0A084BAX6_STACB</name>
<dbReference type="EMBL" id="KL647495">
    <property type="protein sequence ID" value="KEY74705.1"/>
    <property type="molecule type" value="Genomic_DNA"/>
</dbReference>
<organism evidence="2 3">
    <name type="scientific">Stachybotrys chartarum (strain CBS 109288 / IBT 7711)</name>
    <name type="common">Toxic black mold</name>
    <name type="synonym">Stilbospora chartarum</name>
    <dbReference type="NCBI Taxonomy" id="1280523"/>
    <lineage>
        <taxon>Eukaryota</taxon>
        <taxon>Fungi</taxon>
        <taxon>Dikarya</taxon>
        <taxon>Ascomycota</taxon>
        <taxon>Pezizomycotina</taxon>
        <taxon>Sordariomycetes</taxon>
        <taxon>Hypocreomycetidae</taxon>
        <taxon>Hypocreales</taxon>
        <taxon>Stachybotryaceae</taxon>
        <taxon>Stachybotrys</taxon>
    </lineage>
</organism>